<evidence type="ECO:0000256" key="2">
    <source>
        <dbReference type="SAM" id="MobiDB-lite"/>
    </source>
</evidence>
<keyword evidence="1" id="KW-0963">Cytoplasm</keyword>
<dbReference type="Pfam" id="PF10075">
    <property type="entry name" value="CSN8_PSD8_EIF3K"/>
    <property type="match status" value="1"/>
</dbReference>
<dbReference type="RefSeq" id="XP_020048463.1">
    <property type="nucleotide sequence ID" value="XM_020191611.1"/>
</dbReference>
<accession>A0A1D2VKM7</accession>
<feature type="region of interest" description="Disordered" evidence="2">
    <location>
        <begin position="104"/>
        <end position="143"/>
    </location>
</feature>
<dbReference type="GO" id="GO:0001732">
    <property type="term" value="P:formation of cytoplasmic translation initiation complex"/>
    <property type="evidence" value="ECO:0007669"/>
    <property type="project" value="UniProtKB-UniRule"/>
</dbReference>
<protein>
    <recommendedName>
        <fullName evidence="1">Eukaryotic translation initiation factor 3 subunit K</fullName>
        <shortName evidence="1">eIF3k</shortName>
    </recommendedName>
    <alternativeName>
        <fullName evidence="1">eIF-3 p25</fullName>
    </alternativeName>
</protein>
<feature type="compositionally biased region" description="Basic and acidic residues" evidence="2">
    <location>
        <begin position="108"/>
        <end position="137"/>
    </location>
</feature>
<keyword evidence="1" id="KW-0648">Protein biosynthesis</keyword>
<evidence type="ECO:0000313" key="4">
    <source>
        <dbReference type="EMBL" id="ODV62156.1"/>
    </source>
</evidence>
<dbReference type="STRING" id="1344418.A0A1D2VKM7"/>
<dbReference type="Gene3D" id="1.25.40.250">
    <property type="entry name" value="ARM repeat, domain 1"/>
    <property type="match status" value="1"/>
</dbReference>
<dbReference type="GeneID" id="30965247"/>
<evidence type="ECO:0000256" key="1">
    <source>
        <dbReference type="HAMAP-Rule" id="MF_03010"/>
    </source>
</evidence>
<dbReference type="PANTHER" id="PTHR13022:SF0">
    <property type="entry name" value="EUKARYOTIC TRANSLATION INITIATION FACTOR 3 SUBUNIT K"/>
    <property type="match status" value="1"/>
</dbReference>
<comment type="function">
    <text evidence="1">Component of the eukaryotic translation initiation factor 3 (eIF-3) complex, which is involved in protein synthesis of a specialized repertoire of mRNAs and, together with other initiation factors, stimulates binding of mRNA and methionyl-tRNAi to the 40S ribosome. The eIF-3 complex specifically targets and initiates translation of a subset of mRNAs involved in cell proliferation.</text>
</comment>
<dbReference type="OrthoDB" id="337745at2759"/>
<dbReference type="InterPro" id="IPR016020">
    <property type="entry name" value="Transl_init_fac_sub12_N_euk"/>
</dbReference>
<dbReference type="GO" id="GO:0003723">
    <property type="term" value="F:RNA binding"/>
    <property type="evidence" value="ECO:0007669"/>
    <property type="project" value="UniProtKB-UniRule"/>
</dbReference>
<dbReference type="InterPro" id="IPR016024">
    <property type="entry name" value="ARM-type_fold"/>
</dbReference>
<reference evidence="5" key="1">
    <citation type="submission" date="2016-05" db="EMBL/GenBank/DDBJ databases">
        <title>Comparative genomics of biotechnologically important yeasts.</title>
        <authorList>
            <consortium name="DOE Joint Genome Institute"/>
            <person name="Riley R."/>
            <person name="Haridas S."/>
            <person name="Wolfe K.H."/>
            <person name="Lopes M.R."/>
            <person name="Hittinger C.T."/>
            <person name="Goker M."/>
            <person name="Salamov A."/>
            <person name="Wisecaver J."/>
            <person name="Long T.M."/>
            <person name="Aerts A.L."/>
            <person name="Barry K."/>
            <person name="Choi C."/>
            <person name="Clum A."/>
            <person name="Coughlan A.Y."/>
            <person name="Deshpande S."/>
            <person name="Douglass A.P."/>
            <person name="Hanson S.J."/>
            <person name="Klenk H.-P."/>
            <person name="Labutti K."/>
            <person name="Lapidus A."/>
            <person name="Lindquist E."/>
            <person name="Lipzen A."/>
            <person name="Meier-Kolthoff J.P."/>
            <person name="Ohm R.A."/>
            <person name="Otillar R.P."/>
            <person name="Pangilinan J."/>
            <person name="Peng Y."/>
            <person name="Rokas A."/>
            <person name="Rosa C.A."/>
            <person name="Scheuner C."/>
            <person name="Sibirny A.A."/>
            <person name="Slot J.C."/>
            <person name="Stielow J.B."/>
            <person name="Sun H."/>
            <person name="Kurtzman C.P."/>
            <person name="Blackwell M."/>
            <person name="Grigoriev I.V."/>
            <person name="Jeffries T.W."/>
        </authorList>
    </citation>
    <scope>NUCLEOTIDE SEQUENCE [LARGE SCALE GENOMIC DNA]</scope>
    <source>
        <strain evidence="5">DSM 1968</strain>
    </source>
</reference>
<dbReference type="SUPFAM" id="SSF48371">
    <property type="entry name" value="ARM repeat"/>
    <property type="match status" value="1"/>
</dbReference>
<dbReference type="GO" id="GO:0016282">
    <property type="term" value="C:eukaryotic 43S preinitiation complex"/>
    <property type="evidence" value="ECO:0007669"/>
    <property type="project" value="UniProtKB-UniRule"/>
</dbReference>
<keyword evidence="5" id="KW-1185">Reference proteome</keyword>
<organism evidence="4 5">
    <name type="scientific">Ascoidea rubescens DSM 1968</name>
    <dbReference type="NCBI Taxonomy" id="1344418"/>
    <lineage>
        <taxon>Eukaryota</taxon>
        <taxon>Fungi</taxon>
        <taxon>Dikarya</taxon>
        <taxon>Ascomycota</taxon>
        <taxon>Saccharomycotina</taxon>
        <taxon>Saccharomycetes</taxon>
        <taxon>Ascoideaceae</taxon>
        <taxon>Ascoidea</taxon>
    </lineage>
</organism>
<evidence type="ECO:0000313" key="5">
    <source>
        <dbReference type="Proteomes" id="UP000095038"/>
    </source>
</evidence>
<dbReference type="InterPro" id="IPR033464">
    <property type="entry name" value="CSN8_PSD8_EIF3K"/>
</dbReference>
<dbReference type="EMBL" id="KV454477">
    <property type="protein sequence ID" value="ODV62156.1"/>
    <property type="molecule type" value="Genomic_DNA"/>
</dbReference>
<dbReference type="GO" id="GO:0033290">
    <property type="term" value="C:eukaryotic 48S preinitiation complex"/>
    <property type="evidence" value="ECO:0007669"/>
    <property type="project" value="UniProtKB-UniRule"/>
</dbReference>
<comment type="subunit">
    <text evidence="1">Component of the eukaryotic translation initiation factor 3 (eIF-3) complex.</text>
</comment>
<proteinExistence type="inferred from homology"/>
<dbReference type="GO" id="GO:0005852">
    <property type="term" value="C:eukaryotic translation initiation factor 3 complex"/>
    <property type="evidence" value="ECO:0007669"/>
    <property type="project" value="UniProtKB-UniRule"/>
</dbReference>
<sequence length="317" mass="37301">MENSLTIKVKQRPNLINEILNTLKRYDANVIRDLEEYLKQQCVESFNDVQANLCLLKLYELSSEDITEERENSTINILLLGLLEFYNVDFELYLHLLPSYSLSKNKKSSNEESNKDNKDNSDDDRASGSEHKNKSEEELSDDEEYMNVESFQDSVNKIFKLYEYLNSCNFTKFWSVIKNSKEADSYQDLILNSLIGENFEKKIKYSILKLIYLAFTNNNEKISSRISKNLLKNYLNLYDDVFFQKFISENEPYWKIDKKDPEVVLINNLNNLINDKDNKESNNEEKKENSENVSITITNENIKIEQLSRIIRNSFVV</sequence>
<dbReference type="GO" id="GO:0006446">
    <property type="term" value="P:regulation of translational initiation"/>
    <property type="evidence" value="ECO:0007669"/>
    <property type="project" value="InterPro"/>
</dbReference>
<name>A0A1D2VKM7_9ASCO</name>
<dbReference type="Proteomes" id="UP000095038">
    <property type="component" value="Unassembled WGS sequence"/>
</dbReference>
<gene>
    <name evidence="4" type="ORF">ASCRUDRAFT_68987</name>
</gene>
<dbReference type="InterPro" id="IPR009374">
    <property type="entry name" value="eIF3k"/>
</dbReference>
<feature type="domain" description="CSN8/PSMD8/EIF3K" evidence="3">
    <location>
        <begin position="74"/>
        <end position="259"/>
    </location>
</feature>
<dbReference type="InParanoid" id="A0A1D2VKM7"/>
<dbReference type="GO" id="GO:0043022">
    <property type="term" value="F:ribosome binding"/>
    <property type="evidence" value="ECO:0007669"/>
    <property type="project" value="InterPro"/>
</dbReference>
<evidence type="ECO:0000259" key="3">
    <source>
        <dbReference type="Pfam" id="PF10075"/>
    </source>
</evidence>
<dbReference type="GO" id="GO:0003743">
    <property type="term" value="F:translation initiation factor activity"/>
    <property type="evidence" value="ECO:0007669"/>
    <property type="project" value="UniProtKB-UniRule"/>
</dbReference>
<dbReference type="PANTHER" id="PTHR13022">
    <property type="entry name" value="EUKARYOTIC TRANSLATION INITIATION FACTOR 3 SUBUNIT 11"/>
    <property type="match status" value="1"/>
</dbReference>
<comment type="similarity">
    <text evidence="1">Belongs to the eIF-3 subunit K family.</text>
</comment>
<keyword evidence="1" id="KW-0396">Initiation factor</keyword>
<comment type="subcellular location">
    <subcellularLocation>
        <location evidence="1">Cytoplasm</location>
    </subcellularLocation>
</comment>
<dbReference type="AlphaFoldDB" id="A0A1D2VKM7"/>
<dbReference type="HAMAP" id="MF_03010">
    <property type="entry name" value="eIF3k"/>
    <property type="match status" value="1"/>
</dbReference>